<feature type="chain" id="PRO_5043620101" evidence="1">
    <location>
        <begin position="22"/>
        <end position="161"/>
    </location>
</feature>
<evidence type="ECO:0000256" key="1">
    <source>
        <dbReference type="SAM" id="SignalP"/>
    </source>
</evidence>
<evidence type="ECO:0000313" key="3">
    <source>
        <dbReference type="Proteomes" id="UP001337655"/>
    </source>
</evidence>
<dbReference type="EMBL" id="JAVRRT010000010">
    <property type="protein sequence ID" value="KAK5168450.1"/>
    <property type="molecule type" value="Genomic_DNA"/>
</dbReference>
<evidence type="ECO:0000313" key="2">
    <source>
        <dbReference type="EMBL" id="KAK5168450.1"/>
    </source>
</evidence>
<sequence length="161" mass="16618">MHFSIRSVALIAAVGSAVVESSPLRTGKLGSSNAFLAAKRALEKRDITLCNGWAPADQIDIAAVWAPWTNSGDTATVAAGACSRVGCSEASGIYVCNDQSVDIEVDLGDVGSLASDIKNTCYDGPSGMHEGFSGQLFTDGYNVNVASCDTNANPATRPSDL</sequence>
<gene>
    <name evidence="2" type="ORF">LTR77_007020</name>
</gene>
<protein>
    <submittedName>
        <fullName evidence="2">Uncharacterized protein</fullName>
    </submittedName>
</protein>
<dbReference type="RefSeq" id="XP_064658060.1">
    <property type="nucleotide sequence ID" value="XM_064804259.1"/>
</dbReference>
<keyword evidence="1" id="KW-0732">Signal</keyword>
<comment type="caution">
    <text evidence="2">The sequence shown here is derived from an EMBL/GenBank/DDBJ whole genome shotgun (WGS) entry which is preliminary data.</text>
</comment>
<organism evidence="2 3">
    <name type="scientific">Saxophila tyrrhenica</name>
    <dbReference type="NCBI Taxonomy" id="1690608"/>
    <lineage>
        <taxon>Eukaryota</taxon>
        <taxon>Fungi</taxon>
        <taxon>Dikarya</taxon>
        <taxon>Ascomycota</taxon>
        <taxon>Pezizomycotina</taxon>
        <taxon>Dothideomycetes</taxon>
        <taxon>Dothideomycetidae</taxon>
        <taxon>Mycosphaerellales</taxon>
        <taxon>Extremaceae</taxon>
        <taxon>Saxophila</taxon>
    </lineage>
</organism>
<keyword evidence="3" id="KW-1185">Reference proteome</keyword>
<reference evidence="2 3" key="1">
    <citation type="submission" date="2023-08" db="EMBL/GenBank/DDBJ databases">
        <title>Black Yeasts Isolated from many extreme environments.</title>
        <authorList>
            <person name="Coleine C."/>
            <person name="Stajich J.E."/>
            <person name="Selbmann L."/>
        </authorList>
    </citation>
    <scope>NUCLEOTIDE SEQUENCE [LARGE SCALE GENOMIC DNA]</scope>
    <source>
        <strain evidence="2 3">CCFEE 5935</strain>
    </source>
</reference>
<name>A0AAV9P9W8_9PEZI</name>
<accession>A0AAV9P9W8</accession>
<dbReference type="Proteomes" id="UP001337655">
    <property type="component" value="Unassembled WGS sequence"/>
</dbReference>
<proteinExistence type="predicted"/>
<feature type="signal peptide" evidence="1">
    <location>
        <begin position="1"/>
        <end position="21"/>
    </location>
</feature>
<dbReference type="AlphaFoldDB" id="A0AAV9P9W8"/>
<dbReference type="GeneID" id="89928358"/>